<dbReference type="SUPFAM" id="SSF53335">
    <property type="entry name" value="S-adenosyl-L-methionine-dependent methyltransferases"/>
    <property type="match status" value="1"/>
</dbReference>
<dbReference type="OMA" id="EHKIDNY"/>
<dbReference type="Gene3D" id="3.40.50.150">
    <property type="entry name" value="Vaccinia Virus protein VP39"/>
    <property type="match status" value="1"/>
</dbReference>
<name>J0WQ65_AURST</name>
<dbReference type="EMBL" id="JH687933">
    <property type="protein sequence ID" value="EJD34600.1"/>
    <property type="molecule type" value="Genomic_DNA"/>
</dbReference>
<keyword evidence="1" id="KW-0489">Methyltransferase</keyword>
<dbReference type="PANTHER" id="PTHR13393">
    <property type="entry name" value="SAM-DEPENDENT METHYLTRANSFERASE"/>
    <property type="match status" value="1"/>
</dbReference>
<evidence type="ECO:0000256" key="2">
    <source>
        <dbReference type="ARBA" id="ARBA00022679"/>
    </source>
</evidence>
<reference evidence="5" key="1">
    <citation type="journal article" date="2012" name="Science">
        <title>The Paleozoic origin of enzymatic lignin decomposition reconstructed from 31 fungal genomes.</title>
        <authorList>
            <person name="Floudas D."/>
            <person name="Binder M."/>
            <person name="Riley R."/>
            <person name="Barry K."/>
            <person name="Blanchette R.A."/>
            <person name="Henrissat B."/>
            <person name="Martinez A.T."/>
            <person name="Otillar R."/>
            <person name="Spatafora J.W."/>
            <person name="Yadav J.S."/>
            <person name="Aerts A."/>
            <person name="Benoit I."/>
            <person name="Boyd A."/>
            <person name="Carlson A."/>
            <person name="Copeland A."/>
            <person name="Coutinho P.M."/>
            <person name="de Vries R.P."/>
            <person name="Ferreira P."/>
            <person name="Findley K."/>
            <person name="Foster B."/>
            <person name="Gaskell J."/>
            <person name="Glotzer D."/>
            <person name="Gorecki P."/>
            <person name="Heitman J."/>
            <person name="Hesse C."/>
            <person name="Hori C."/>
            <person name="Igarashi K."/>
            <person name="Jurgens J.A."/>
            <person name="Kallen N."/>
            <person name="Kersten P."/>
            <person name="Kohler A."/>
            <person name="Kuees U."/>
            <person name="Kumar T.K.A."/>
            <person name="Kuo A."/>
            <person name="LaButti K."/>
            <person name="Larrondo L.F."/>
            <person name="Lindquist E."/>
            <person name="Ling A."/>
            <person name="Lombard V."/>
            <person name="Lucas S."/>
            <person name="Lundell T."/>
            <person name="Martin R."/>
            <person name="McLaughlin D.J."/>
            <person name="Morgenstern I."/>
            <person name="Morin E."/>
            <person name="Murat C."/>
            <person name="Nagy L.G."/>
            <person name="Nolan M."/>
            <person name="Ohm R.A."/>
            <person name="Patyshakuliyeva A."/>
            <person name="Rokas A."/>
            <person name="Ruiz-Duenas F.J."/>
            <person name="Sabat G."/>
            <person name="Salamov A."/>
            <person name="Samejima M."/>
            <person name="Schmutz J."/>
            <person name="Slot J.C."/>
            <person name="St John F."/>
            <person name="Stenlid J."/>
            <person name="Sun H."/>
            <person name="Sun S."/>
            <person name="Syed K."/>
            <person name="Tsang A."/>
            <person name="Wiebenga A."/>
            <person name="Young D."/>
            <person name="Pisabarro A."/>
            <person name="Eastwood D.C."/>
            <person name="Martin F."/>
            <person name="Cullen D."/>
            <person name="Grigoriev I.V."/>
            <person name="Hibbett D.S."/>
        </authorList>
    </citation>
    <scope>NUCLEOTIDE SEQUENCE [LARGE SCALE GENOMIC DNA]</scope>
    <source>
        <strain evidence="5">TFB10046</strain>
    </source>
</reference>
<dbReference type="eggNOG" id="KOG2912">
    <property type="taxonomic scope" value="Eukaryota"/>
</dbReference>
<dbReference type="GO" id="GO:0005634">
    <property type="term" value="C:nucleus"/>
    <property type="evidence" value="ECO:0007669"/>
    <property type="project" value="TreeGrafter"/>
</dbReference>
<sequence>MSVPVDYAALAEQYEPLKPFVVATARGAAIDFSNQQAVRVLNQALYWTTLRIRLVLPHNRLCPPLENRRAYIAWLQELAVYTYPVPRGFTDADNVVVDIGTGASAVYPLIGCSTWPQVRFLATERDEVSAHWAQTNIDTNNLGDRVKLVPTRLGDPILRPFFDSPAQRAMFTMCNPPFYSSAEEMRELAAKKEAPATTVYTGGENESITPGGEVAFVTAMMRESTEHVRDRCIWYTSMVGKASSVEHLADFLRANNVDNYAVSRFVAGNTRRWLIAWSFSGIRLPDVRVSPHHQSRSPHSSPQDVARKSGIPGFAGHPLSNAIERPFPHRTDLPALLDAILRAIPGLGLSYLAPLPAQYPFAVRVTATSVTWTRKARRAGAPPAAGARPVLVCVVLLKTEEGAGTTRLACRWEYGFDRGHFESLAGHVGSKLAAHV</sequence>
<gene>
    <name evidence="4" type="ORF">AURDEDRAFT_176350</name>
</gene>
<dbReference type="FunCoup" id="J0WQ65">
    <property type="interactions" value="28"/>
</dbReference>
<evidence type="ECO:0000313" key="5">
    <source>
        <dbReference type="Proteomes" id="UP000006514"/>
    </source>
</evidence>
<dbReference type="AlphaFoldDB" id="J0WQ65"/>
<proteinExistence type="predicted"/>
<keyword evidence="5" id="KW-1185">Reference proteome</keyword>
<evidence type="ECO:0008006" key="6">
    <source>
        <dbReference type="Google" id="ProtNLM"/>
    </source>
</evidence>
<dbReference type="PANTHER" id="PTHR13393:SF0">
    <property type="entry name" value="RNA N6-ADENOSINE-METHYLTRANSFERASE METTL16"/>
    <property type="match status" value="1"/>
</dbReference>
<dbReference type="GO" id="GO:0070475">
    <property type="term" value="P:rRNA base methylation"/>
    <property type="evidence" value="ECO:0007669"/>
    <property type="project" value="TreeGrafter"/>
</dbReference>
<dbReference type="GO" id="GO:0008168">
    <property type="term" value="F:methyltransferase activity"/>
    <property type="evidence" value="ECO:0007669"/>
    <property type="project" value="UniProtKB-KW"/>
</dbReference>
<keyword evidence="2" id="KW-0808">Transferase</keyword>
<dbReference type="Pfam" id="PF05971">
    <property type="entry name" value="Methyltransf_10"/>
    <property type="match status" value="1"/>
</dbReference>
<protein>
    <recommendedName>
        <fullName evidence="6">S-adenosyl-L-methionine dependent methyltransferase</fullName>
    </recommendedName>
</protein>
<evidence type="ECO:0000256" key="3">
    <source>
        <dbReference type="SAM" id="MobiDB-lite"/>
    </source>
</evidence>
<dbReference type="Proteomes" id="UP000006514">
    <property type="component" value="Unassembled WGS sequence"/>
</dbReference>
<evidence type="ECO:0000313" key="4">
    <source>
        <dbReference type="EMBL" id="EJD34600.1"/>
    </source>
</evidence>
<dbReference type="InterPro" id="IPR010286">
    <property type="entry name" value="METTL16/RlmF"/>
</dbReference>
<accession>J0WQ65</accession>
<dbReference type="OrthoDB" id="514248at2759"/>
<dbReference type="InParanoid" id="J0WQ65"/>
<evidence type="ECO:0000256" key="1">
    <source>
        <dbReference type="ARBA" id="ARBA00022603"/>
    </source>
</evidence>
<feature type="region of interest" description="Disordered" evidence="3">
    <location>
        <begin position="289"/>
        <end position="310"/>
    </location>
</feature>
<organism evidence="4 5">
    <name type="scientific">Auricularia subglabra (strain TFB-10046 / SS5)</name>
    <name type="common">White-rot fungus</name>
    <name type="synonym">Auricularia delicata (strain TFB10046)</name>
    <dbReference type="NCBI Taxonomy" id="717982"/>
    <lineage>
        <taxon>Eukaryota</taxon>
        <taxon>Fungi</taxon>
        <taxon>Dikarya</taxon>
        <taxon>Basidiomycota</taxon>
        <taxon>Agaricomycotina</taxon>
        <taxon>Agaricomycetes</taxon>
        <taxon>Auriculariales</taxon>
        <taxon>Auriculariaceae</taxon>
        <taxon>Auricularia</taxon>
    </lineage>
</organism>
<dbReference type="InterPro" id="IPR029063">
    <property type="entry name" value="SAM-dependent_MTases_sf"/>
</dbReference>
<dbReference type="KEGG" id="adl:AURDEDRAFT_176350"/>